<keyword evidence="1" id="KW-1133">Transmembrane helix</keyword>
<feature type="transmembrane region" description="Helical" evidence="1">
    <location>
        <begin position="150"/>
        <end position="166"/>
    </location>
</feature>
<dbReference type="PANTHER" id="PTHR35342">
    <property type="entry name" value="TRICARBOXYLIC TRANSPORT PROTEIN"/>
    <property type="match status" value="1"/>
</dbReference>
<accession>A0A261QVW3</accession>
<dbReference type="EMBL" id="NEVK01000008">
    <property type="protein sequence ID" value="OZI16667.1"/>
    <property type="molecule type" value="Genomic_DNA"/>
</dbReference>
<feature type="transmembrane region" description="Helical" evidence="1">
    <location>
        <begin position="393"/>
        <end position="413"/>
    </location>
</feature>
<feature type="transmembrane region" description="Helical" evidence="1">
    <location>
        <begin position="107"/>
        <end position="138"/>
    </location>
</feature>
<feature type="domain" description="DUF112" evidence="2">
    <location>
        <begin position="21"/>
        <end position="445"/>
    </location>
</feature>
<feature type="transmembrane region" description="Helical" evidence="1">
    <location>
        <begin position="201"/>
        <end position="220"/>
    </location>
</feature>
<name>A0A261QVW3_9BORD</name>
<dbReference type="Pfam" id="PF01970">
    <property type="entry name" value="TctA"/>
    <property type="match status" value="1"/>
</dbReference>
<keyword evidence="1" id="KW-0472">Membrane</keyword>
<feature type="transmembrane region" description="Helical" evidence="1">
    <location>
        <begin position="172"/>
        <end position="189"/>
    </location>
</feature>
<evidence type="ECO:0000256" key="1">
    <source>
        <dbReference type="SAM" id="Phobius"/>
    </source>
</evidence>
<evidence type="ECO:0000313" key="3">
    <source>
        <dbReference type="EMBL" id="OZI16667.1"/>
    </source>
</evidence>
<dbReference type="OrthoDB" id="9781349at2"/>
<dbReference type="AlphaFoldDB" id="A0A261QVW3"/>
<proteinExistence type="predicted"/>
<feature type="transmembrane region" description="Helical" evidence="1">
    <location>
        <begin position="470"/>
        <end position="494"/>
    </location>
</feature>
<reference evidence="4" key="1">
    <citation type="submission" date="2017-05" db="EMBL/GenBank/DDBJ databases">
        <title>Complete and WGS of Bordetella genogroups.</title>
        <authorList>
            <person name="Spilker T."/>
            <person name="Lipuma J."/>
        </authorList>
    </citation>
    <scope>NUCLEOTIDE SEQUENCE [LARGE SCALE GENOMIC DNA]</scope>
    <source>
        <strain evidence="4">AU18089</strain>
    </source>
</reference>
<comment type="caution">
    <text evidence="3">The sequence shown here is derived from an EMBL/GenBank/DDBJ whole genome shotgun (WGS) entry which is preliminary data.</text>
</comment>
<feature type="transmembrane region" description="Helical" evidence="1">
    <location>
        <begin position="329"/>
        <end position="349"/>
    </location>
</feature>
<dbReference type="InterPro" id="IPR002823">
    <property type="entry name" value="DUF112_TM"/>
</dbReference>
<protein>
    <submittedName>
        <fullName evidence="3">Tripartite tricarboxylate transporter TctA</fullName>
    </submittedName>
</protein>
<gene>
    <name evidence="3" type="ORF">CAL19_18530</name>
</gene>
<evidence type="ECO:0000259" key="2">
    <source>
        <dbReference type="Pfam" id="PF01970"/>
    </source>
</evidence>
<dbReference type="Proteomes" id="UP000216947">
    <property type="component" value="Unassembled WGS sequence"/>
</dbReference>
<dbReference type="PANTHER" id="PTHR35342:SF5">
    <property type="entry name" value="TRICARBOXYLIC TRANSPORT PROTEIN"/>
    <property type="match status" value="1"/>
</dbReference>
<sequence>MSGIIDHLSIGFGVAFSLTNLLVAAIGSFIGTMVGVLPGLGPINGVAMLIPIAFAMNLPPETALILLAAVYVGAEYGGRITSILLNVPGEASAIMTTLDGYPLARQGLANVALSLSAASAFVGALVSVTGIVLLAPLLARWALAFGPAEYFVLMVFAFCCLTSLLGKQPVKGVLAAMIGLGISVIGVDSNSGVYRYTFESVHLADGVDFVVVVIALFAMAEMLEMLEKVVAGHSVEVKPSGRKLFNLKELAFTAGSIGRSSLVGFGVGVLPGAGASVAAAVAYSQEKRIIEGKDPDAKFGKGDMRGLVAPESAATASAIGSFVPMLTLGVPGSGTTAVMMGALTLYNITPGPVLFDTKPELVWGLIASLFIANVLLFLMNVPMVRVFSKVLSVPGWLMVPGILSISYIGVYAINAGTFDLLMVVGVGAIGYLLRKFGVPMAPLVLGVVLGDMMEQSLRRALSITNGELSVLYSSPVSVGLWIAAAAVVVVPQILRRRRQHRQPRNAAA</sequence>
<feature type="transmembrane region" description="Helical" evidence="1">
    <location>
        <begin position="420"/>
        <end position="450"/>
    </location>
</feature>
<feature type="transmembrane region" description="Helical" evidence="1">
    <location>
        <begin position="12"/>
        <end position="30"/>
    </location>
</feature>
<feature type="transmembrane region" description="Helical" evidence="1">
    <location>
        <begin position="262"/>
        <end position="283"/>
    </location>
</feature>
<dbReference type="RefSeq" id="WP_026640537.1">
    <property type="nucleotide sequence ID" value="NZ_NEVI01000023.1"/>
</dbReference>
<evidence type="ECO:0000313" key="4">
    <source>
        <dbReference type="Proteomes" id="UP000216947"/>
    </source>
</evidence>
<keyword evidence="1" id="KW-0812">Transmembrane</keyword>
<organism evidence="3 4">
    <name type="scientific">Bordetella genomosp. 7</name>
    <dbReference type="NCBI Taxonomy" id="1416805"/>
    <lineage>
        <taxon>Bacteria</taxon>
        <taxon>Pseudomonadati</taxon>
        <taxon>Pseudomonadota</taxon>
        <taxon>Betaproteobacteria</taxon>
        <taxon>Burkholderiales</taxon>
        <taxon>Alcaligenaceae</taxon>
        <taxon>Bordetella</taxon>
    </lineage>
</organism>
<feature type="transmembrane region" description="Helical" evidence="1">
    <location>
        <begin position="361"/>
        <end position="381"/>
    </location>
</feature>
<keyword evidence="4" id="KW-1185">Reference proteome</keyword>